<dbReference type="PANTHER" id="PTHR34957:SF1">
    <property type="entry name" value="NUCLEAR TRANSPORT FACTOR 2 (NTF2) FAMILY PROTEIN"/>
    <property type="match status" value="1"/>
</dbReference>
<dbReference type="InterPro" id="IPR037401">
    <property type="entry name" value="SnoaL-like"/>
</dbReference>
<keyword evidence="3" id="KW-1185">Reference proteome</keyword>
<evidence type="ECO:0000313" key="3">
    <source>
        <dbReference type="Proteomes" id="UP000293671"/>
    </source>
</evidence>
<keyword evidence="2" id="KW-0413">Isomerase</keyword>
<dbReference type="PANTHER" id="PTHR34957">
    <property type="entry name" value="NUCLEAR TRANSPORT FACTOR 2 (NTF2) FAMILY PROTEIN"/>
    <property type="match status" value="1"/>
</dbReference>
<dbReference type="Proteomes" id="UP000293671">
    <property type="component" value="Unassembled WGS sequence"/>
</dbReference>
<dbReference type="OrthoDB" id="5767026at2"/>
<comment type="caution">
    <text evidence="2">The sequence shown here is derived from an EMBL/GenBank/DDBJ whole genome shotgun (WGS) entry which is preliminary data.</text>
</comment>
<reference evidence="2 3" key="1">
    <citation type="submission" date="2019-02" db="EMBL/GenBank/DDBJ databases">
        <title>Genomic Encyclopedia of Type Strains, Phase IV (KMG-IV): sequencing the most valuable type-strain genomes for metagenomic binning, comparative biology and taxonomic classification.</title>
        <authorList>
            <person name="Goeker M."/>
        </authorList>
    </citation>
    <scope>NUCLEOTIDE SEQUENCE [LARGE SCALE GENOMIC DNA]</scope>
    <source>
        <strain evidence="2 3">DSM 19570</strain>
    </source>
</reference>
<organism evidence="2 3">
    <name type="scientific">Rivibacter subsaxonicus</name>
    <dbReference type="NCBI Taxonomy" id="457575"/>
    <lineage>
        <taxon>Bacteria</taxon>
        <taxon>Pseudomonadati</taxon>
        <taxon>Pseudomonadota</taxon>
        <taxon>Betaproteobacteria</taxon>
        <taxon>Burkholderiales</taxon>
        <taxon>Rivibacter</taxon>
    </lineage>
</organism>
<name>A0A4Q7VWM5_9BURK</name>
<dbReference type="InterPro" id="IPR032710">
    <property type="entry name" value="NTF2-like_dom_sf"/>
</dbReference>
<protein>
    <submittedName>
        <fullName evidence="2">Ketosteroid isomerase-like protein</fullName>
    </submittedName>
</protein>
<dbReference type="Gene3D" id="3.10.450.50">
    <property type="match status" value="1"/>
</dbReference>
<dbReference type="SUPFAM" id="SSF54427">
    <property type="entry name" value="NTF2-like"/>
    <property type="match status" value="1"/>
</dbReference>
<sequence>MPTTPKAPPSTPDDIEASFYEAMQKGDADLLMSVWSDDEEIACVHPGGPRMVGAAAIRAAFEAIFANGAVDVHPDKVRKLLTNSSAVHHVLERVRIMSEEGPQQAYAIVTNVYLKTPLGWRMVLHHASPGSARELQEISEAPSTLH</sequence>
<proteinExistence type="predicted"/>
<gene>
    <name evidence="2" type="ORF">EV670_1860</name>
</gene>
<dbReference type="EMBL" id="SHKP01000005">
    <property type="protein sequence ID" value="RZU01144.1"/>
    <property type="molecule type" value="Genomic_DNA"/>
</dbReference>
<evidence type="ECO:0000313" key="2">
    <source>
        <dbReference type="EMBL" id="RZU01144.1"/>
    </source>
</evidence>
<feature type="domain" description="SnoaL-like" evidence="1">
    <location>
        <begin position="17"/>
        <end position="129"/>
    </location>
</feature>
<accession>A0A4Q7VWM5</accession>
<dbReference type="Pfam" id="PF13474">
    <property type="entry name" value="SnoaL_3"/>
    <property type="match status" value="1"/>
</dbReference>
<evidence type="ECO:0000259" key="1">
    <source>
        <dbReference type="Pfam" id="PF13474"/>
    </source>
</evidence>
<dbReference type="GO" id="GO:0016853">
    <property type="term" value="F:isomerase activity"/>
    <property type="evidence" value="ECO:0007669"/>
    <property type="project" value="UniProtKB-KW"/>
</dbReference>
<dbReference type="RefSeq" id="WP_130431554.1">
    <property type="nucleotide sequence ID" value="NZ_SHKP01000005.1"/>
</dbReference>
<dbReference type="AlphaFoldDB" id="A0A4Q7VWM5"/>